<accession>A0A9W8QYX5</accession>
<feature type="region of interest" description="Disordered" evidence="1">
    <location>
        <begin position="19"/>
        <end position="46"/>
    </location>
</feature>
<evidence type="ECO:0000256" key="1">
    <source>
        <dbReference type="SAM" id="MobiDB-lite"/>
    </source>
</evidence>
<organism evidence="2 3">
    <name type="scientific">Fusarium falciforme</name>
    <dbReference type="NCBI Taxonomy" id="195108"/>
    <lineage>
        <taxon>Eukaryota</taxon>
        <taxon>Fungi</taxon>
        <taxon>Dikarya</taxon>
        <taxon>Ascomycota</taxon>
        <taxon>Pezizomycotina</taxon>
        <taxon>Sordariomycetes</taxon>
        <taxon>Hypocreomycetidae</taxon>
        <taxon>Hypocreales</taxon>
        <taxon>Nectriaceae</taxon>
        <taxon>Fusarium</taxon>
        <taxon>Fusarium solani species complex</taxon>
    </lineage>
</organism>
<dbReference type="EMBL" id="JAOQAV010000039">
    <property type="protein sequence ID" value="KAJ4181664.1"/>
    <property type="molecule type" value="Genomic_DNA"/>
</dbReference>
<keyword evidence="3" id="KW-1185">Reference proteome</keyword>
<reference evidence="2" key="1">
    <citation type="submission" date="2022-09" db="EMBL/GenBank/DDBJ databases">
        <title>Fusarium specimens isolated from Avocado Roots.</title>
        <authorList>
            <person name="Stajich J."/>
            <person name="Roper C."/>
            <person name="Heimlech-Rivalta G."/>
        </authorList>
    </citation>
    <scope>NUCLEOTIDE SEQUENCE</scope>
    <source>
        <strain evidence="2">A02</strain>
    </source>
</reference>
<dbReference type="AlphaFoldDB" id="A0A9W8QYX5"/>
<feature type="compositionally biased region" description="Basic and acidic residues" evidence="1">
    <location>
        <begin position="22"/>
        <end position="40"/>
    </location>
</feature>
<sequence>MSDMIGTVENLKVESQTYLNESTRKLDKARSLMKQRETSLHKVPTPGKLEELRRARDQKIDAKEAIENAKAFFEQYQGEMASDPFLVSQASEQHDMKLRECDEGIARAEAELHDMDKALTFATQQGDKRQDKLEKVQAKARGKWHLVAYGDQRPSEVRNEPSINPPS</sequence>
<gene>
    <name evidence="2" type="ORF">NW755_010933</name>
</gene>
<evidence type="ECO:0000313" key="3">
    <source>
        <dbReference type="Proteomes" id="UP001152087"/>
    </source>
</evidence>
<evidence type="ECO:0000313" key="2">
    <source>
        <dbReference type="EMBL" id="KAJ4181664.1"/>
    </source>
</evidence>
<name>A0A9W8QYX5_9HYPO</name>
<protein>
    <submittedName>
        <fullName evidence="2">Uncharacterized protein</fullName>
    </submittedName>
</protein>
<dbReference type="Proteomes" id="UP001152087">
    <property type="component" value="Unassembled WGS sequence"/>
</dbReference>
<proteinExistence type="predicted"/>
<comment type="caution">
    <text evidence="2">The sequence shown here is derived from an EMBL/GenBank/DDBJ whole genome shotgun (WGS) entry which is preliminary data.</text>
</comment>